<feature type="region of interest" description="N-terminal hotdog fold" evidence="9">
    <location>
        <begin position="949"/>
        <end position="1080"/>
    </location>
</feature>
<dbReference type="InterPro" id="IPR036291">
    <property type="entry name" value="NAD(P)-bd_dom_sf"/>
</dbReference>
<evidence type="ECO:0000256" key="2">
    <source>
        <dbReference type="ARBA" id="ARBA00022450"/>
    </source>
</evidence>
<dbReference type="SUPFAM" id="SSF52151">
    <property type="entry name" value="FabD/lysophospholipase-like"/>
    <property type="match status" value="1"/>
</dbReference>
<evidence type="ECO:0000256" key="1">
    <source>
        <dbReference type="ARBA" id="ARBA00018393"/>
    </source>
</evidence>
<evidence type="ECO:0000256" key="9">
    <source>
        <dbReference type="PROSITE-ProRule" id="PRU01363"/>
    </source>
</evidence>
<dbReference type="InterPro" id="IPR050091">
    <property type="entry name" value="PKS_NRPS_Biosynth_Enz"/>
</dbReference>
<dbReference type="Gene3D" id="3.10.129.110">
    <property type="entry name" value="Polyketide synthase dehydratase"/>
    <property type="match status" value="1"/>
</dbReference>
<dbReference type="InterPro" id="IPR014043">
    <property type="entry name" value="Acyl_transferase_dom"/>
</dbReference>
<keyword evidence="3" id="KW-0597">Phosphoprotein</keyword>
<feature type="active site" description="Proton donor; for dehydratase activity" evidence="9">
    <location>
        <position position="1155"/>
    </location>
</feature>
<dbReference type="Pfam" id="PF16197">
    <property type="entry name" value="KAsynt_C_assoc"/>
    <property type="match status" value="1"/>
</dbReference>
<dbReference type="InterPro" id="IPR036736">
    <property type="entry name" value="ACP-like_sf"/>
</dbReference>
<organism evidence="14 15">
    <name type="scientific">Polytolypa hystricis (strain UAMH7299)</name>
    <dbReference type="NCBI Taxonomy" id="1447883"/>
    <lineage>
        <taxon>Eukaryota</taxon>
        <taxon>Fungi</taxon>
        <taxon>Dikarya</taxon>
        <taxon>Ascomycota</taxon>
        <taxon>Pezizomycotina</taxon>
        <taxon>Eurotiomycetes</taxon>
        <taxon>Eurotiomycetidae</taxon>
        <taxon>Onygenales</taxon>
        <taxon>Onygenales incertae sedis</taxon>
        <taxon>Polytolypa</taxon>
    </lineage>
</organism>
<dbReference type="PANTHER" id="PTHR43775">
    <property type="entry name" value="FATTY ACID SYNTHASE"/>
    <property type="match status" value="1"/>
</dbReference>
<dbReference type="Pfam" id="PF14765">
    <property type="entry name" value="PS-DH"/>
    <property type="match status" value="1"/>
</dbReference>
<dbReference type="CDD" id="cd00833">
    <property type="entry name" value="PKS"/>
    <property type="match status" value="1"/>
</dbReference>
<dbReference type="Proteomes" id="UP000224634">
    <property type="component" value="Unassembled WGS sequence"/>
</dbReference>
<comment type="caution">
    <text evidence="14">The sequence shown here is derived from an EMBL/GenBank/DDBJ whole genome shotgun (WGS) entry which is preliminary data.</text>
</comment>
<dbReference type="InterPro" id="IPR049552">
    <property type="entry name" value="PKS_DH_N"/>
</dbReference>
<dbReference type="InterPro" id="IPR013217">
    <property type="entry name" value="Methyltransf_12"/>
</dbReference>
<dbReference type="SMART" id="SM00827">
    <property type="entry name" value="PKS_AT"/>
    <property type="match status" value="1"/>
</dbReference>
<evidence type="ECO:0000256" key="5">
    <source>
        <dbReference type="ARBA" id="ARBA00022679"/>
    </source>
</evidence>
<dbReference type="GO" id="GO:0031177">
    <property type="term" value="F:phosphopantetheine binding"/>
    <property type="evidence" value="ECO:0007669"/>
    <property type="project" value="InterPro"/>
</dbReference>
<dbReference type="Gene3D" id="3.40.366.10">
    <property type="entry name" value="Malonyl-Coenzyme A Acyl Carrier Protein, domain 2"/>
    <property type="match status" value="1"/>
</dbReference>
<evidence type="ECO:0000313" key="14">
    <source>
        <dbReference type="EMBL" id="PGH18166.1"/>
    </source>
</evidence>
<feature type="domain" description="Carrier" evidence="11">
    <location>
        <begin position="2411"/>
        <end position="2487"/>
    </location>
</feature>
<dbReference type="SUPFAM" id="SSF47336">
    <property type="entry name" value="ACP-like"/>
    <property type="match status" value="1"/>
</dbReference>
<evidence type="ECO:0000256" key="8">
    <source>
        <dbReference type="ARBA" id="ARBA00033379"/>
    </source>
</evidence>
<dbReference type="PROSITE" id="PS00606">
    <property type="entry name" value="KS3_1"/>
    <property type="match status" value="1"/>
</dbReference>
<dbReference type="GO" id="GO:0006633">
    <property type="term" value="P:fatty acid biosynthetic process"/>
    <property type="evidence" value="ECO:0007669"/>
    <property type="project" value="InterPro"/>
</dbReference>
<dbReference type="Gene3D" id="3.40.50.720">
    <property type="entry name" value="NAD(P)-binding Rossmann-like Domain"/>
    <property type="match status" value="1"/>
</dbReference>
<keyword evidence="15" id="KW-1185">Reference proteome</keyword>
<dbReference type="PROSITE" id="PS00012">
    <property type="entry name" value="PHOSPHOPANTETHEINE"/>
    <property type="match status" value="1"/>
</dbReference>
<keyword evidence="4" id="KW-0489">Methyltransferase</keyword>
<feature type="domain" description="Ketosynthase family 3 (KS3)" evidence="12">
    <location>
        <begin position="3"/>
        <end position="439"/>
    </location>
</feature>
<dbReference type="InterPro" id="IPR013968">
    <property type="entry name" value="PKS_KR"/>
</dbReference>
<evidence type="ECO:0000256" key="4">
    <source>
        <dbReference type="ARBA" id="ARBA00022603"/>
    </source>
</evidence>
<dbReference type="PROSITE" id="PS50075">
    <property type="entry name" value="CARRIER"/>
    <property type="match status" value="1"/>
</dbReference>
<dbReference type="InterPro" id="IPR014030">
    <property type="entry name" value="Ketoacyl_synth_N"/>
</dbReference>
<dbReference type="GO" id="GO:0004312">
    <property type="term" value="F:fatty acid synthase activity"/>
    <property type="evidence" value="ECO:0007669"/>
    <property type="project" value="TreeGrafter"/>
</dbReference>
<dbReference type="InterPro" id="IPR016039">
    <property type="entry name" value="Thiolase-like"/>
</dbReference>
<dbReference type="GO" id="GO:0032259">
    <property type="term" value="P:methylation"/>
    <property type="evidence" value="ECO:0007669"/>
    <property type="project" value="UniProtKB-KW"/>
</dbReference>
<dbReference type="Pfam" id="PF00109">
    <property type="entry name" value="ketoacyl-synt"/>
    <property type="match status" value="1"/>
</dbReference>
<dbReference type="InterPro" id="IPR016035">
    <property type="entry name" value="Acyl_Trfase/lysoPLipase"/>
</dbReference>
<dbReference type="PANTHER" id="PTHR43775:SF48">
    <property type="entry name" value="HIGHLY REDUCING POLYKETIDE SYNTHASE SDGA"/>
    <property type="match status" value="1"/>
</dbReference>
<name>A0A2B7Y9G4_POLH7</name>
<evidence type="ECO:0000256" key="10">
    <source>
        <dbReference type="SAM" id="MobiDB-lite"/>
    </source>
</evidence>
<evidence type="ECO:0000256" key="7">
    <source>
        <dbReference type="ARBA" id="ARBA00031359"/>
    </source>
</evidence>
<dbReference type="InterPro" id="IPR057326">
    <property type="entry name" value="KR_dom"/>
</dbReference>
<feature type="region of interest" description="Disordered" evidence="10">
    <location>
        <begin position="2500"/>
        <end position="2519"/>
    </location>
</feature>
<keyword evidence="2" id="KW-0596">Phosphopantetheine</keyword>
<dbReference type="CDD" id="cd05274">
    <property type="entry name" value="KR_FAS_SDR_x"/>
    <property type="match status" value="1"/>
</dbReference>
<evidence type="ECO:0000259" key="12">
    <source>
        <dbReference type="PROSITE" id="PS52004"/>
    </source>
</evidence>
<evidence type="ECO:0000259" key="13">
    <source>
        <dbReference type="PROSITE" id="PS52019"/>
    </source>
</evidence>
<dbReference type="InterPro" id="IPR020841">
    <property type="entry name" value="PKS_Beta-ketoAc_synthase_dom"/>
</dbReference>
<dbReference type="EMBL" id="PDNA01000059">
    <property type="protein sequence ID" value="PGH18166.1"/>
    <property type="molecule type" value="Genomic_DNA"/>
</dbReference>
<dbReference type="InterPro" id="IPR009081">
    <property type="entry name" value="PP-bd_ACP"/>
</dbReference>
<dbReference type="STRING" id="1447883.A0A2B7Y9G4"/>
<dbReference type="SMART" id="SM00826">
    <property type="entry name" value="PKS_DH"/>
    <property type="match status" value="1"/>
</dbReference>
<keyword evidence="6" id="KW-0511">Multifunctional enzyme</keyword>
<dbReference type="GO" id="GO:0004315">
    <property type="term" value="F:3-oxoacyl-[acyl-carrier-protein] synthase activity"/>
    <property type="evidence" value="ECO:0007669"/>
    <property type="project" value="InterPro"/>
</dbReference>
<dbReference type="PROSITE" id="PS52004">
    <property type="entry name" value="KS3_2"/>
    <property type="match status" value="1"/>
</dbReference>
<dbReference type="GO" id="GO:0008168">
    <property type="term" value="F:methyltransferase activity"/>
    <property type="evidence" value="ECO:0007669"/>
    <property type="project" value="UniProtKB-KW"/>
</dbReference>
<feature type="region of interest" description="C-terminal hotdog fold" evidence="9">
    <location>
        <begin position="1095"/>
        <end position="1249"/>
    </location>
</feature>
<accession>A0A2B7Y9G4</accession>
<dbReference type="SMART" id="SM00823">
    <property type="entry name" value="PKS_PP"/>
    <property type="match status" value="1"/>
</dbReference>
<dbReference type="SUPFAM" id="SSF53901">
    <property type="entry name" value="Thiolase-like"/>
    <property type="match status" value="1"/>
</dbReference>
<dbReference type="Gene3D" id="3.40.50.150">
    <property type="entry name" value="Vaccinia Virus protein VP39"/>
    <property type="match status" value="1"/>
</dbReference>
<dbReference type="InterPro" id="IPR001227">
    <property type="entry name" value="Ac_transferase_dom_sf"/>
</dbReference>
<dbReference type="Pfam" id="PF08242">
    <property type="entry name" value="Methyltransf_12"/>
    <property type="match status" value="1"/>
</dbReference>
<evidence type="ECO:0000256" key="6">
    <source>
        <dbReference type="ARBA" id="ARBA00023268"/>
    </source>
</evidence>
<keyword evidence="5" id="KW-0808">Transferase</keyword>
<dbReference type="Pfam" id="PF02801">
    <property type="entry name" value="Ketoacyl-synt_C"/>
    <property type="match status" value="1"/>
</dbReference>
<protein>
    <recommendedName>
        <fullName evidence="1">Non-reducing polyketide synthase nscA</fullName>
    </recommendedName>
    <alternativeName>
        <fullName evidence="7">Conidial yellow pigment biosynthesis polyketide synthase nscA</fullName>
    </alternativeName>
    <alternativeName>
        <fullName evidence="8">Neosartoricin B biosynthesis protein A</fullName>
    </alternativeName>
</protein>
<gene>
    <name evidence="14" type="ORF">AJ80_04553</name>
</gene>
<dbReference type="SMART" id="SM00825">
    <property type="entry name" value="PKS_KS"/>
    <property type="match status" value="1"/>
</dbReference>
<dbReference type="Pfam" id="PF21089">
    <property type="entry name" value="PKS_DH_N"/>
    <property type="match status" value="1"/>
</dbReference>
<dbReference type="InterPro" id="IPR006162">
    <property type="entry name" value="Ppantetheine_attach_site"/>
</dbReference>
<dbReference type="SUPFAM" id="SSF51735">
    <property type="entry name" value="NAD(P)-binding Rossmann-fold domains"/>
    <property type="match status" value="1"/>
</dbReference>
<proteinExistence type="predicted"/>
<dbReference type="FunFam" id="3.40.47.10:FF:000019">
    <property type="entry name" value="Polyketide synthase type I"/>
    <property type="match status" value="1"/>
</dbReference>
<dbReference type="InterPro" id="IPR049900">
    <property type="entry name" value="PKS_mFAS_DH"/>
</dbReference>
<dbReference type="GO" id="GO:0044550">
    <property type="term" value="P:secondary metabolite biosynthetic process"/>
    <property type="evidence" value="ECO:0007669"/>
    <property type="project" value="TreeGrafter"/>
</dbReference>
<dbReference type="CDD" id="cd02440">
    <property type="entry name" value="AdoMet_MTases"/>
    <property type="match status" value="1"/>
</dbReference>
<dbReference type="Pfam" id="PF08659">
    <property type="entry name" value="KR"/>
    <property type="match status" value="1"/>
</dbReference>
<dbReference type="OrthoDB" id="329835at2759"/>
<evidence type="ECO:0000259" key="11">
    <source>
        <dbReference type="PROSITE" id="PS50075"/>
    </source>
</evidence>
<dbReference type="InterPro" id="IPR018201">
    <property type="entry name" value="Ketoacyl_synth_AS"/>
</dbReference>
<dbReference type="Gene3D" id="1.10.1200.10">
    <property type="entry name" value="ACP-like"/>
    <property type="match status" value="1"/>
</dbReference>
<dbReference type="Gene3D" id="3.40.47.10">
    <property type="match status" value="1"/>
</dbReference>
<evidence type="ECO:0000256" key="3">
    <source>
        <dbReference type="ARBA" id="ARBA00022553"/>
    </source>
</evidence>
<feature type="domain" description="PKS/mFAS DH" evidence="13">
    <location>
        <begin position="949"/>
        <end position="1249"/>
    </location>
</feature>
<dbReference type="SMART" id="SM00822">
    <property type="entry name" value="PKS_KR"/>
    <property type="match status" value="1"/>
</dbReference>
<dbReference type="Pfam" id="PF00698">
    <property type="entry name" value="Acyl_transf_1"/>
    <property type="match status" value="1"/>
</dbReference>
<dbReference type="Pfam" id="PF00550">
    <property type="entry name" value="PP-binding"/>
    <property type="match status" value="1"/>
</dbReference>
<feature type="compositionally biased region" description="Basic and acidic residues" evidence="10">
    <location>
        <begin position="2500"/>
        <end position="2511"/>
    </location>
</feature>
<dbReference type="InterPro" id="IPR014031">
    <property type="entry name" value="Ketoacyl_synth_C"/>
</dbReference>
<dbReference type="PROSITE" id="PS52019">
    <property type="entry name" value="PKS_MFAS_DH"/>
    <property type="match status" value="1"/>
</dbReference>
<dbReference type="InterPro" id="IPR042104">
    <property type="entry name" value="PKS_dehydratase_sf"/>
</dbReference>
<reference evidence="14 15" key="1">
    <citation type="submission" date="2017-10" db="EMBL/GenBank/DDBJ databases">
        <title>Comparative genomics in systemic dimorphic fungi from Ajellomycetaceae.</title>
        <authorList>
            <person name="Munoz J.F."/>
            <person name="Mcewen J.G."/>
            <person name="Clay O.K."/>
            <person name="Cuomo C.A."/>
        </authorList>
    </citation>
    <scope>NUCLEOTIDE SEQUENCE [LARGE SCALE GENOMIC DNA]</scope>
    <source>
        <strain evidence="14 15">UAMH7299</strain>
    </source>
</reference>
<feature type="active site" description="Proton acceptor; for dehydratase activity" evidence="9">
    <location>
        <position position="981"/>
    </location>
</feature>
<dbReference type="InterPro" id="IPR029063">
    <property type="entry name" value="SAM-dependent_MTases_sf"/>
</dbReference>
<dbReference type="InterPro" id="IPR016036">
    <property type="entry name" value="Malonyl_transacylase_ACP-bd"/>
</dbReference>
<dbReference type="SUPFAM" id="SSF55048">
    <property type="entry name" value="Probable ACP-binding domain of malonyl-CoA ACP transacylase"/>
    <property type="match status" value="1"/>
</dbReference>
<evidence type="ECO:0000313" key="15">
    <source>
        <dbReference type="Proteomes" id="UP000224634"/>
    </source>
</evidence>
<dbReference type="InterPro" id="IPR049551">
    <property type="entry name" value="PKS_DH_C"/>
</dbReference>
<dbReference type="InterPro" id="IPR020806">
    <property type="entry name" value="PKS_PP-bd"/>
</dbReference>
<dbReference type="SUPFAM" id="SSF53335">
    <property type="entry name" value="S-adenosyl-L-methionine-dependent methyltransferases"/>
    <property type="match status" value="1"/>
</dbReference>
<dbReference type="InterPro" id="IPR032821">
    <property type="entry name" value="PKS_assoc"/>
</dbReference>
<dbReference type="InterPro" id="IPR020807">
    <property type="entry name" value="PKS_DH"/>
</dbReference>
<sequence length="2519" mass="276881">MAPEPIAIIGTGCRFVGSSSSPSRLWDLLCNPRDVASKPPLSRFNIDGYYHPDAAHHGTTNTREAYFLSEDIKLFDASFFNIASSEAHSIDPQQRLLLETVYESLETAGLRLEALQGSSTGVFCGVMTNDWEQVMALDNTMIPQYASTGMARNNLANRVSYFFDWHGPSMTIDTACSSSLVALHQAVTALHQGECAVAAAVGVNIIMAPLMFIATSNLYMLSPNGRCRMWDADADGYARGDGVASVILKRLSDAIADGDPIECVIRGSGVNQDGRSMGLTMPSSIAQLELIRSTYARAGLDPSNRPEDRCQYFEAHGTGTQAGDPQEASAIYQAFFNENDRVAQDDILHVGSIKTIIGHTEGTAGLAGVIKASLCIQHGVITPNLHFNQLNPQLNPFASRLKIPTEIIPWPQLASGAPRRVSVNSFGFGGTNAHAIVESYEPSLHNSGIPSPNTRKKGLPPSLLPFTFSAASERALDAVLDSYKTYLKSNPQVEHTDLAWSLLQKCSALTYRLAFSASCIAALESQIKEEVSLRKDKKPSTIVSRPSTKRKRIVGIFTGQGAQWPQMCLDLMIASPDALAWLGELQTALDELPAEYRPDFSLIDELSAPIPGSRLHEAIISQPLCTAVQIILVNFLSVLGISFEAVVGHSSGEIAAAYAAGHLTARDAIRIAYLRGRVTCYAGANGQPGSMLAAGLSLEEATSLCAQPEFAGRIVVAACNSPSSVTLSGDADAIQRVEQQLKSEERFARKLRVDKAYHSLHMTPCSTPYLKALNACRIQLGDPNPTAWYSSVYGGQNIADPCYSTALVGEYWVDNMMKPVLFAQAMSTAITTSDSPPDLIVEVGPHPALKGPVLQTVTDALPSSIGIPYVNIATRGVSGFESFGAAIGLFWAYLGPEVIDPARYVKLFDPTRKLSFVKNLPSYPFDHSQAYWFETRKSRVKLQRRASPHPLLGSLSAETVEDEYRWRNFLRREEIKWLDGHKIQGQTIFPATGYIAMALEAAHIISGQRPMRLVQIQQLTINQAIAFTNDDSNGVETLVRVDIIESDRDKASGTFSCHATIGEILKTCATGKLTLTWGEQEPDLLPLRPPSSAKMLAVDVDEFYWNLEKLGYGYTGLFHGITALERKLDVARGLIMNEGNIDPHSRFLLHPAVLDSGLQAFLGAIGAPGDGQLSSLHIPTRIESVAINPTFCGQAGAATIGDSLAVESYLTNAGKEGMSGDVALFTLNGQCILRFEDVHVSPLIPRSPVDDQALFTEVIWGPLHPDARTQHPSISTKWISKIELCELVPFIYIKEVVGQLTAEDRANFDWHRSRMVAYMDRVISLTREGRHPVCRQEWFECSVEDLPSLLKQSPCPVFAEVMECVGTNLLTFFRGKVGAAIMLEAVRKNDLLTRFYRDEIETRHKNEHLGGVVKQITFRYPRMKILEIGAGTGSATREVLARINRSYYSYTFTDISAGFFENAQVDFEEHADQFIYKVLDIERDPAEQGFEVEAYDLVIAANVLHATRFLENTMTQTRRLVKSGGYLVVLEITNKDIIRNTFTVGGFEGWWVGEHDGRVWGPMLSTAEWHELLQKTGFSGLDTVNTADHPVLSAYSVFVSQAIDDQVRLLNEPLKCSSQSSTTELLRKYDDLILVGGVTERTSHLVPELQQLLKPYFCRMIHSQTLGHLELQDAARATVIVLADVDAPCFQEMTVTKFDALKRLIEVSRKLMWVTAGSPADNPYLGMSRGFIKCMNSEYKHSMQQYFNIIDWSAADATLLATNLMRLAHTDIDNDYGLSTCVLTTEFDVRLEDGIMRIPRLLLEPASNTRYAAGKRTIYKQIEAQRSVIRVVESGAGQYELVEEIEQPTRDKATNHDSSTVKIRVQYSTSSAIKQDGAGFLSLVVGQHAQTRVRLVALSASHASVISTMSSCYDKVPKDIPEGEEATFLKAVVAGLLATYLVQQTKPETGLWVHGADDMLRRAVWIQAVANGIQVYFSTSKQSSRKSTPSCLFLHERSSLREFARLMPKNVSAMANFDETVDGIFSRVELLLGHDITKLDVRNLYRSSPLLAKKFDSDSVSKSFRRATVMASQLVDLDQPVNTLAVEQLCGEPALDGRLEIVDWAQACQLPVRIQPASSQVELSANKTYLLIGMTGNLGQSICHWMITRGARNVVLTSRNPKVDQQWVEQMSSLGAQVIIRSMDVTDRESVLRVDCAIHKYLPPVGGVVNGAMVLQDQLLADMTLETMQSQFRPKVQGSILVEELYGKNDLDFFIVFGSATGIVGNLGQSAYAAATNFLSDFIWRRREQKLVGSIIHPGQIRGIGYLSRMGSELTRAISSTVSTHVLSERDLHEAFAEAILAGHPLSGKNPEVIAGISMEDPVESPSIFWFRDPKGWGLIDHSMRSTTCSQPTNQLLPIKEQLGSAKSICEVSEIVAEGLCAKIGHQLHLSNPVMPDTRLTELGVDSLVAVDLRTWFVKELEVDMPVLEILGGASISELANKAVSKISLSLLPSMEQEDGGGKLLRDHQRSAENSLGVH</sequence>